<protein>
    <submittedName>
        <fullName evidence="9">Outer membrane protein</fullName>
    </submittedName>
</protein>
<keyword evidence="8" id="KW-0175">Coiled coil</keyword>
<keyword evidence="4" id="KW-1134">Transmembrane beta strand</keyword>
<evidence type="ECO:0000256" key="3">
    <source>
        <dbReference type="ARBA" id="ARBA00022448"/>
    </source>
</evidence>
<dbReference type="OrthoDB" id="9811587at2"/>
<feature type="coiled-coil region" evidence="8">
    <location>
        <begin position="125"/>
        <end position="213"/>
    </location>
</feature>
<evidence type="ECO:0000313" key="10">
    <source>
        <dbReference type="Proteomes" id="UP000254808"/>
    </source>
</evidence>
<dbReference type="SUPFAM" id="SSF56954">
    <property type="entry name" value="Outer membrane efflux proteins (OEP)"/>
    <property type="match status" value="1"/>
</dbReference>
<name>A0A345UJ75_9BACT</name>
<accession>A0A345UJ75</accession>
<proteinExistence type="inferred from homology"/>
<gene>
    <name evidence="9" type="ORF">CYPRO_1270</name>
</gene>
<keyword evidence="3" id="KW-0813">Transport</keyword>
<keyword evidence="7" id="KW-0998">Cell outer membrane</keyword>
<keyword evidence="6" id="KW-0472">Membrane</keyword>
<evidence type="ECO:0000256" key="2">
    <source>
        <dbReference type="ARBA" id="ARBA00007613"/>
    </source>
</evidence>
<reference evidence="9 10" key="1">
    <citation type="submission" date="2018-03" db="EMBL/GenBank/DDBJ databases">
        <title>Phenotypic and genomic properties of Cyclonatronum proteinivorum gen. nov., sp. nov., a haloalkaliphilic bacteroidete from soda lakes possessing Na+-translocating rhodopsin.</title>
        <authorList>
            <person name="Toshchakov S.V."/>
            <person name="Korzhenkov A."/>
            <person name="Samarov N.I."/>
            <person name="Kublanov I.V."/>
            <person name="Muntyan M.S."/>
            <person name="Sorokin D.Y."/>
        </authorList>
    </citation>
    <scope>NUCLEOTIDE SEQUENCE [LARGE SCALE GENOMIC DNA]</scope>
    <source>
        <strain evidence="9 10">Omega</strain>
    </source>
</reference>
<evidence type="ECO:0000256" key="8">
    <source>
        <dbReference type="SAM" id="Coils"/>
    </source>
</evidence>
<dbReference type="KEGG" id="cprv:CYPRO_1270"/>
<evidence type="ECO:0000256" key="6">
    <source>
        <dbReference type="ARBA" id="ARBA00023136"/>
    </source>
</evidence>
<dbReference type="GO" id="GO:0015562">
    <property type="term" value="F:efflux transmembrane transporter activity"/>
    <property type="evidence" value="ECO:0007669"/>
    <property type="project" value="InterPro"/>
</dbReference>
<keyword evidence="5" id="KW-0812">Transmembrane</keyword>
<comment type="similarity">
    <text evidence="2">Belongs to the outer membrane factor (OMF) (TC 1.B.17) family.</text>
</comment>
<sequence length="468" mass="52583">MALLSQKLCISVSLVTFALICTLVPEITKAQVQQITLNEAVSIALEKSIEIQQAANNLERSDAAVQSAYGQFLPNLNATMGANRTTGRQFNQATISFDDFTQNAISGNLGTSVPLFTGWQNISNLRQARTDREAAQTSFERQREDIIFNTASSFLQVILNLELLEIAKDNLETAKKQLEQVEAQVDVGMRPIVDQFNQEAEVANNELLVIQRQSQVNTSKVQLIRLLQLDALQDYEFIVPDISTEAIIPQHFELTELIEAALSNRKDIRAAELQIESAEFALRSARSGYLPTLSFSASISSSYGDQYRLRTPAPGGQGFVTETVGFSDQFFDQRINRGLGFNLSIPIFDRFQTRTAVTNRQIDLKNSRLALIDRQSLVFQEVRQAYEDYVALTQELATTEIALRAAEKAFETQQERYNVGSSTLIELTQANNAFFQASSQRVQTIYQFVFQEKLLDYFLGRITEDVTF</sequence>
<dbReference type="GO" id="GO:0015288">
    <property type="term" value="F:porin activity"/>
    <property type="evidence" value="ECO:0007669"/>
    <property type="project" value="TreeGrafter"/>
</dbReference>
<evidence type="ECO:0000313" key="9">
    <source>
        <dbReference type="EMBL" id="AXJ00527.1"/>
    </source>
</evidence>
<evidence type="ECO:0000256" key="7">
    <source>
        <dbReference type="ARBA" id="ARBA00023237"/>
    </source>
</evidence>
<dbReference type="AlphaFoldDB" id="A0A345UJ75"/>
<dbReference type="InterPro" id="IPR051906">
    <property type="entry name" value="TolC-like"/>
</dbReference>
<comment type="subcellular location">
    <subcellularLocation>
        <location evidence="1">Cell outer membrane</location>
    </subcellularLocation>
</comment>
<dbReference type="GO" id="GO:0009279">
    <property type="term" value="C:cell outer membrane"/>
    <property type="evidence" value="ECO:0007669"/>
    <property type="project" value="UniProtKB-SubCell"/>
</dbReference>
<evidence type="ECO:0000256" key="5">
    <source>
        <dbReference type="ARBA" id="ARBA00022692"/>
    </source>
</evidence>
<evidence type="ECO:0000256" key="4">
    <source>
        <dbReference type="ARBA" id="ARBA00022452"/>
    </source>
</evidence>
<dbReference type="Pfam" id="PF02321">
    <property type="entry name" value="OEP"/>
    <property type="match status" value="2"/>
</dbReference>
<feature type="coiled-coil region" evidence="8">
    <location>
        <begin position="389"/>
        <end position="416"/>
    </location>
</feature>
<dbReference type="Proteomes" id="UP000254808">
    <property type="component" value="Chromosome"/>
</dbReference>
<organism evidence="9 10">
    <name type="scientific">Cyclonatronum proteinivorum</name>
    <dbReference type="NCBI Taxonomy" id="1457365"/>
    <lineage>
        <taxon>Bacteria</taxon>
        <taxon>Pseudomonadati</taxon>
        <taxon>Balneolota</taxon>
        <taxon>Balneolia</taxon>
        <taxon>Balneolales</taxon>
        <taxon>Cyclonatronaceae</taxon>
        <taxon>Cyclonatronum</taxon>
    </lineage>
</organism>
<dbReference type="PANTHER" id="PTHR30026">
    <property type="entry name" value="OUTER MEMBRANE PROTEIN TOLC"/>
    <property type="match status" value="1"/>
</dbReference>
<dbReference type="GO" id="GO:1990281">
    <property type="term" value="C:efflux pump complex"/>
    <property type="evidence" value="ECO:0007669"/>
    <property type="project" value="TreeGrafter"/>
</dbReference>
<keyword evidence="10" id="KW-1185">Reference proteome</keyword>
<dbReference type="EMBL" id="CP027806">
    <property type="protein sequence ID" value="AXJ00527.1"/>
    <property type="molecule type" value="Genomic_DNA"/>
</dbReference>
<dbReference type="Gene3D" id="1.20.1600.10">
    <property type="entry name" value="Outer membrane efflux proteins (OEP)"/>
    <property type="match status" value="1"/>
</dbReference>
<evidence type="ECO:0000256" key="1">
    <source>
        <dbReference type="ARBA" id="ARBA00004442"/>
    </source>
</evidence>
<dbReference type="InterPro" id="IPR003423">
    <property type="entry name" value="OMP_efflux"/>
</dbReference>
<dbReference type="PANTHER" id="PTHR30026:SF20">
    <property type="entry name" value="OUTER MEMBRANE PROTEIN TOLC"/>
    <property type="match status" value="1"/>
</dbReference>